<dbReference type="InterPro" id="IPR042219">
    <property type="entry name" value="AAA_lid_11_sf"/>
</dbReference>
<dbReference type="Gene3D" id="1.10.8.1220">
    <property type="match status" value="1"/>
</dbReference>
<evidence type="ECO:0000256" key="6">
    <source>
        <dbReference type="ARBA" id="ARBA00022840"/>
    </source>
</evidence>
<dbReference type="Gene3D" id="3.40.50.300">
    <property type="entry name" value="P-loop containing nucleotide triphosphate hydrolases"/>
    <property type="match status" value="7"/>
</dbReference>
<dbReference type="GO" id="GO:0005524">
    <property type="term" value="F:ATP binding"/>
    <property type="evidence" value="ECO:0007669"/>
    <property type="project" value="UniProtKB-KW"/>
</dbReference>
<evidence type="ECO:0000259" key="14">
    <source>
        <dbReference type="Pfam" id="PF07728"/>
    </source>
</evidence>
<feature type="domain" description="Dynein heavy chain AAA lid" evidence="21">
    <location>
        <begin position="2662"/>
        <end position="2782"/>
    </location>
</feature>
<dbReference type="Gene3D" id="1.20.920.20">
    <property type="match status" value="1"/>
</dbReference>
<dbReference type="Gene3D" id="1.20.140.100">
    <property type="entry name" value="Dynein heavy chain, N-terminal domain 2"/>
    <property type="match status" value="1"/>
</dbReference>
<evidence type="ECO:0000256" key="8">
    <source>
        <dbReference type="ARBA" id="ARBA00023054"/>
    </source>
</evidence>
<keyword evidence="8 11" id="KW-0175">Coiled coil</keyword>
<feature type="domain" description="Dynein heavy chain hydrolytic ATP-binding dynein motor region" evidence="17">
    <location>
        <begin position="975"/>
        <end position="1063"/>
    </location>
</feature>
<feature type="coiled-coil region" evidence="11">
    <location>
        <begin position="2060"/>
        <end position="2115"/>
    </location>
</feature>
<dbReference type="Pfam" id="PF07728">
    <property type="entry name" value="AAA_5"/>
    <property type="match status" value="1"/>
</dbReference>
<dbReference type="InterPro" id="IPR024317">
    <property type="entry name" value="Dynein_heavy_chain_D4_dom"/>
</dbReference>
<dbReference type="Pfam" id="PF18198">
    <property type="entry name" value="AAA_lid_11"/>
    <property type="match status" value="1"/>
</dbReference>
<feature type="region of interest" description="Disordered" evidence="12">
    <location>
        <begin position="1862"/>
        <end position="1883"/>
    </location>
</feature>
<reference evidence="23" key="1">
    <citation type="journal article" date="2010" name="Science">
        <title>Plasticity of animal genome architecture unmasked by rapid evolution of a pelagic tunicate.</title>
        <authorList>
            <person name="Denoeud F."/>
            <person name="Henriet S."/>
            <person name="Mungpakdee S."/>
            <person name="Aury J.M."/>
            <person name="Da Silva C."/>
            <person name="Brinkmann H."/>
            <person name="Mikhaleva J."/>
            <person name="Olsen L.C."/>
            <person name="Jubin C."/>
            <person name="Canestro C."/>
            <person name="Bouquet J.M."/>
            <person name="Danks G."/>
            <person name="Poulain J."/>
            <person name="Campsteijn C."/>
            <person name="Adamski M."/>
            <person name="Cross I."/>
            <person name="Yadetie F."/>
            <person name="Muffato M."/>
            <person name="Louis A."/>
            <person name="Butcher S."/>
            <person name="Tsagkogeorga G."/>
            <person name="Konrad A."/>
            <person name="Singh S."/>
            <person name="Jensen M.F."/>
            <person name="Cong E.H."/>
            <person name="Eikeseth-Otteraa H."/>
            <person name="Noel B."/>
            <person name="Anthouard V."/>
            <person name="Porcel B.M."/>
            <person name="Kachouri-Lafond R."/>
            <person name="Nishino A."/>
            <person name="Ugolini M."/>
            <person name="Chourrout P."/>
            <person name="Nishida H."/>
            <person name="Aasland R."/>
            <person name="Huzurbazar S."/>
            <person name="Westhof E."/>
            <person name="Delsuc F."/>
            <person name="Lehrach H."/>
            <person name="Reinhardt R."/>
            <person name="Weissenbach J."/>
            <person name="Roy S.W."/>
            <person name="Artiguenave F."/>
            <person name="Postlethwait J.H."/>
            <person name="Manak J.R."/>
            <person name="Thompson E.M."/>
            <person name="Jaillon O."/>
            <person name="Du Pasquier L."/>
            <person name="Boudinot P."/>
            <person name="Liberles D.A."/>
            <person name="Volff J.N."/>
            <person name="Philippe H."/>
            <person name="Lenhard B."/>
            <person name="Roest Crollius H."/>
            <person name="Wincker P."/>
            <person name="Chourrout D."/>
        </authorList>
    </citation>
    <scope>NUCLEOTIDE SEQUENCE [LARGE SCALE GENOMIC DNA]</scope>
</reference>
<dbReference type="Proteomes" id="UP000011014">
    <property type="component" value="Unassembled WGS sequence"/>
</dbReference>
<feature type="domain" description="Dynein heavy chain hydrolytic ATP-binding dynein motor region" evidence="17">
    <location>
        <begin position="931"/>
        <end position="974"/>
    </location>
</feature>
<evidence type="ECO:0000256" key="2">
    <source>
        <dbReference type="ARBA" id="ARBA00008887"/>
    </source>
</evidence>
<dbReference type="PANTHER" id="PTHR45703">
    <property type="entry name" value="DYNEIN HEAVY CHAIN"/>
    <property type="match status" value="1"/>
</dbReference>
<dbReference type="Pfam" id="PF12774">
    <property type="entry name" value="AAA_6"/>
    <property type="match status" value="2"/>
</dbReference>
<keyword evidence="6" id="KW-0067">ATP-binding</keyword>
<accession>E4Y8W1</accession>
<organism evidence="23">
    <name type="scientific">Oikopleura dioica</name>
    <name type="common">Tunicate</name>
    <dbReference type="NCBI Taxonomy" id="34765"/>
    <lineage>
        <taxon>Eukaryota</taxon>
        <taxon>Metazoa</taxon>
        <taxon>Chordata</taxon>
        <taxon>Tunicata</taxon>
        <taxon>Appendicularia</taxon>
        <taxon>Copelata</taxon>
        <taxon>Oikopleuridae</taxon>
        <taxon>Oikopleura</taxon>
    </lineage>
</organism>
<evidence type="ECO:0000256" key="5">
    <source>
        <dbReference type="ARBA" id="ARBA00022741"/>
    </source>
</evidence>
<dbReference type="GO" id="GO:0007018">
    <property type="term" value="P:microtubule-based movement"/>
    <property type="evidence" value="ECO:0007669"/>
    <property type="project" value="InterPro"/>
</dbReference>
<feature type="domain" description="Dynein heavy chain ATP-binding dynein motor region" evidence="20">
    <location>
        <begin position="2171"/>
        <end position="2320"/>
    </location>
</feature>
<evidence type="ECO:0000259" key="13">
    <source>
        <dbReference type="Pfam" id="PF03028"/>
    </source>
</evidence>
<protein>
    <recommendedName>
        <fullName evidence="24">Cytoplasmic dynein 2 heavy chain 1</fullName>
    </recommendedName>
</protein>
<comment type="subcellular location">
    <subcellularLocation>
        <location evidence="1">Cytoplasm</location>
        <location evidence="1">Cytoskeleton</location>
    </subcellularLocation>
</comment>
<dbReference type="GO" id="GO:0051959">
    <property type="term" value="F:dynein light intermediate chain binding"/>
    <property type="evidence" value="ECO:0007669"/>
    <property type="project" value="InterPro"/>
</dbReference>
<dbReference type="Gene3D" id="1.10.8.720">
    <property type="entry name" value="Region D6 of dynein motor"/>
    <property type="match status" value="1"/>
</dbReference>
<evidence type="ECO:0000259" key="15">
    <source>
        <dbReference type="Pfam" id="PF08385"/>
    </source>
</evidence>
<feature type="coiled-coil region" evidence="11">
    <location>
        <begin position="2312"/>
        <end position="2345"/>
    </location>
</feature>
<evidence type="ECO:0000259" key="22">
    <source>
        <dbReference type="Pfam" id="PF18199"/>
    </source>
</evidence>
<evidence type="ECO:0000313" key="23">
    <source>
        <dbReference type="EMBL" id="CBY43693.1"/>
    </source>
</evidence>
<dbReference type="SUPFAM" id="SSF52540">
    <property type="entry name" value="P-loop containing nucleoside triphosphate hydrolases"/>
    <property type="match status" value="4"/>
</dbReference>
<dbReference type="Pfam" id="PF12781">
    <property type="entry name" value="AAA_9"/>
    <property type="match status" value="1"/>
</dbReference>
<feature type="domain" description="Dynein heavy chain coiled coil stalk" evidence="18">
    <location>
        <begin position="1814"/>
        <end position="2145"/>
    </location>
</feature>
<dbReference type="InterPro" id="IPR027417">
    <property type="entry name" value="P-loop_NTPase"/>
</dbReference>
<dbReference type="Pfam" id="PF12777">
    <property type="entry name" value="MT"/>
    <property type="match status" value="1"/>
</dbReference>
<dbReference type="InterPro" id="IPR024743">
    <property type="entry name" value="Dynein_HC_stalk"/>
</dbReference>
<comment type="similarity">
    <text evidence="2">Belongs to the dynein heavy chain family.</text>
</comment>
<dbReference type="Pfam" id="PF03028">
    <property type="entry name" value="Dynein_heavy"/>
    <property type="match status" value="1"/>
</dbReference>
<evidence type="ECO:0000256" key="1">
    <source>
        <dbReference type="ARBA" id="ARBA00004245"/>
    </source>
</evidence>
<evidence type="ECO:0000256" key="12">
    <source>
        <dbReference type="SAM" id="MobiDB-lite"/>
    </source>
</evidence>
<dbReference type="GO" id="GO:0016887">
    <property type="term" value="F:ATP hydrolysis activity"/>
    <property type="evidence" value="ECO:0007669"/>
    <property type="project" value="InterPro"/>
</dbReference>
<dbReference type="GO" id="GO:0008569">
    <property type="term" value="F:minus-end-directed microtubule motor activity"/>
    <property type="evidence" value="ECO:0007669"/>
    <property type="project" value="InterPro"/>
</dbReference>
<dbReference type="GO" id="GO:0030286">
    <property type="term" value="C:dynein complex"/>
    <property type="evidence" value="ECO:0007669"/>
    <property type="project" value="UniProtKB-KW"/>
</dbReference>
<evidence type="ECO:0000259" key="19">
    <source>
        <dbReference type="Pfam" id="PF12780"/>
    </source>
</evidence>
<keyword evidence="7" id="KW-0243">Dynein</keyword>
<dbReference type="InterPro" id="IPR041658">
    <property type="entry name" value="AAA_lid_11"/>
</dbReference>
<dbReference type="PANTHER" id="PTHR45703:SF22">
    <property type="entry name" value="DYNEIN CYTOPLASMIC 2 HEAVY CHAIN 1"/>
    <property type="match status" value="1"/>
</dbReference>
<dbReference type="Gene3D" id="3.20.180.20">
    <property type="entry name" value="Dynein heavy chain, N-terminal domain 2"/>
    <property type="match status" value="1"/>
</dbReference>
<dbReference type="InterPro" id="IPR042222">
    <property type="entry name" value="Dynein_2_N"/>
</dbReference>
<keyword evidence="3" id="KW-0963">Cytoplasm</keyword>
<keyword evidence="5" id="KW-0547">Nucleotide-binding</keyword>
<evidence type="ECO:0000256" key="3">
    <source>
        <dbReference type="ARBA" id="ARBA00022490"/>
    </source>
</evidence>
<dbReference type="InterPro" id="IPR041228">
    <property type="entry name" value="Dynein_C"/>
</dbReference>
<dbReference type="InterPro" id="IPR026983">
    <property type="entry name" value="DHC"/>
</dbReference>
<dbReference type="Pfam" id="PF08393">
    <property type="entry name" value="DHC_N2"/>
    <property type="match status" value="1"/>
</dbReference>
<feature type="domain" description="Dynein heavy chain linker" evidence="16">
    <location>
        <begin position="516"/>
        <end position="901"/>
    </location>
</feature>
<evidence type="ECO:0000259" key="18">
    <source>
        <dbReference type="Pfam" id="PF12777"/>
    </source>
</evidence>
<dbReference type="Pfam" id="PF12780">
    <property type="entry name" value="AAA_8"/>
    <property type="match status" value="1"/>
</dbReference>
<evidence type="ECO:0000259" key="17">
    <source>
        <dbReference type="Pfam" id="PF12774"/>
    </source>
</evidence>
<evidence type="ECO:0000259" key="16">
    <source>
        <dbReference type="Pfam" id="PF08393"/>
    </source>
</evidence>
<dbReference type="InterPro" id="IPR035706">
    <property type="entry name" value="AAA_9"/>
</dbReference>
<dbReference type="InterPro" id="IPR013594">
    <property type="entry name" value="Dynein_heavy_tail"/>
</dbReference>
<keyword evidence="9" id="KW-0505">Motor protein</keyword>
<dbReference type="GO" id="GO:0005874">
    <property type="term" value="C:microtubule"/>
    <property type="evidence" value="ECO:0007669"/>
    <property type="project" value="UniProtKB-KW"/>
</dbReference>
<keyword evidence="10" id="KW-0206">Cytoskeleton</keyword>
<evidence type="ECO:0000259" key="20">
    <source>
        <dbReference type="Pfam" id="PF12781"/>
    </source>
</evidence>
<feature type="domain" description="ATPase dynein-related AAA" evidence="14">
    <location>
        <begin position="1097"/>
        <end position="1231"/>
    </location>
</feature>
<evidence type="ECO:0000256" key="9">
    <source>
        <dbReference type="ARBA" id="ARBA00023175"/>
    </source>
</evidence>
<dbReference type="Pfam" id="PF12775">
    <property type="entry name" value="AAA_7"/>
    <property type="match status" value="1"/>
</dbReference>
<dbReference type="EMBL" id="FN654329">
    <property type="protein sequence ID" value="CBY43693.1"/>
    <property type="molecule type" value="Genomic_DNA"/>
</dbReference>
<dbReference type="GO" id="GO:0045505">
    <property type="term" value="F:dynein intermediate chain binding"/>
    <property type="evidence" value="ECO:0007669"/>
    <property type="project" value="InterPro"/>
</dbReference>
<proteinExistence type="inferred from homology"/>
<dbReference type="InterPro" id="IPR011704">
    <property type="entry name" value="ATPase_dyneun-rel_AAA"/>
</dbReference>
<dbReference type="Pfam" id="PF08385">
    <property type="entry name" value="DHC_N1"/>
    <property type="match status" value="1"/>
</dbReference>
<feature type="compositionally biased region" description="Basic and acidic residues" evidence="12">
    <location>
        <begin position="1867"/>
        <end position="1883"/>
    </location>
</feature>
<keyword evidence="4" id="KW-0493">Microtubule</keyword>
<dbReference type="Pfam" id="PF18199">
    <property type="entry name" value="Dynein_C"/>
    <property type="match status" value="1"/>
</dbReference>
<evidence type="ECO:0000256" key="4">
    <source>
        <dbReference type="ARBA" id="ARBA00022701"/>
    </source>
</evidence>
<dbReference type="FunFam" id="1.20.920.20:FF:000002">
    <property type="entry name" value="Cytoplasmic dynein 1 heavy chain"/>
    <property type="match status" value="1"/>
</dbReference>
<dbReference type="InterPro" id="IPR042228">
    <property type="entry name" value="Dynein_linker_3"/>
</dbReference>
<feature type="domain" description="Dynein heavy chain AAA module D4" evidence="19">
    <location>
        <begin position="1572"/>
        <end position="1774"/>
    </location>
</feature>
<feature type="domain" description="Dynein heavy chain C-terminal" evidence="22">
    <location>
        <begin position="2808"/>
        <end position="3052"/>
    </location>
</feature>
<evidence type="ECO:0000256" key="10">
    <source>
        <dbReference type="ARBA" id="ARBA00023212"/>
    </source>
</evidence>
<evidence type="ECO:0000256" key="7">
    <source>
        <dbReference type="ARBA" id="ARBA00023017"/>
    </source>
</evidence>
<name>E4Y8W1_OIKDI</name>
<feature type="domain" description="Dynein heavy chain region D6 P-loop" evidence="13">
    <location>
        <begin position="2528"/>
        <end position="2633"/>
    </location>
</feature>
<evidence type="ECO:0000259" key="21">
    <source>
        <dbReference type="Pfam" id="PF18198"/>
    </source>
</evidence>
<dbReference type="Gene3D" id="1.20.920.30">
    <property type="match status" value="1"/>
</dbReference>
<gene>
    <name evidence="23" type="ORF">GSOID_T00029292001</name>
</gene>
<evidence type="ECO:0000256" key="11">
    <source>
        <dbReference type="SAM" id="Coils"/>
    </source>
</evidence>
<dbReference type="InterPro" id="IPR004273">
    <property type="entry name" value="Dynein_heavy_D6_P-loop"/>
</dbReference>
<evidence type="ECO:0008006" key="24">
    <source>
        <dbReference type="Google" id="ProtNLM"/>
    </source>
</evidence>
<dbReference type="InterPro" id="IPR013602">
    <property type="entry name" value="Dynein_heavy_linker"/>
</dbReference>
<dbReference type="InterPro" id="IPR035699">
    <property type="entry name" value="AAA_6"/>
</dbReference>
<feature type="domain" description="Dynein heavy chain tail" evidence="15">
    <location>
        <begin position="13"/>
        <end position="173"/>
    </location>
</feature>
<sequence length="3055" mass="341406">MIYSFWQEGIARNIQKLGEAVNSESIATRAKERYQKEQTRRLELFHQWQEDIQDETDDMIIDFDQKSDVFHFNENTKKLELSFSDRWESLLCEVKQIHALGLPVNMKVQQNCRKAARFYRAGVLLHQVASFYNSIGSKMIPSTKPMLLKKAIEFEALIKNIAKNEKQMKWENPDELEKFARSLQACSEDFKQANDQIIQKHNELKKLVLELLNTDLMRQEDKWKGIVSGLREKVENVRVVHGADQCEAWLIHWDRQLYKVIDVHYKYSLQTLVDRLPEIELDLIFNGAGLCFRPDLETARTRFYGHIKRITNLPQSFRGLGPERDLFPRIALTNAEALVPAYQRAEGIFHKVETILESHAEWISPAVVDLDSVFSPLKSVKDFEDALREIKQKGKEAEKLREIIKHDCITVSLTQFKRQVDGLITRCFNELCASIKNLVIEESKELNKFISDSKEALTARVNSIDDITQQQLKYHEITKQLSSSMKTKYEEMKELMKLHQNITREEVYIGNLQSDWEGFGIIIDSYEASTEDKVEQLKSTTLEQKKTLSGRIEAVLAKWNSGKPTDTVDSLNDNAKIKNISSFITEKAEEMRTLSEEIEKMDKQLVERGTSVDKLKLSSLLDKSKELNDSSIQEKLKRINERAHVEISIRESLAEVELWAGGTEFSFLEARDSTGKQVHLIKDWSDLLGELGDQERLISTLKESPHSINFTDAIALWEKKLSTTNQVISIFCEIQRKWLYLEPVFCKGVFATEKSQFMSTHSNIVSLLSQAFHMKTAVSFSTTNGLVDNLERILQKLQASQRALSSFLEEKRNSFSKFFFLGDDDLLEILGRPLSIQTHLRKLFAGIAALEIQDESHVMGVKSLGGEKVNLSRNVTIDDNPENWLGQVDALAKDVLKGYLRDVVKQMTDENCKSVDDWVWLKQLRFYSKGDKCFLTLTQALSLGLGGNPYGPAGTGKTESVKELGSLLGRHVEIVLSAVSMDIQNIQTALMKKAKAVSLQNIDNELSSHTAIFVTLNPAGKGYGGRRKLPDNLKALFRPVAMSKPDITTIATVMLFAEGFQEQSLKKVCDTEGIYFYPEFARKCLELSEQLEQRIGVVVCGPPSSGKSVLWKTLGDAFAPEKGSLKIHYMNPKAVSRERLLGKMDPDTREWTDGILTAAARQVNRELEHHHWIVCDGEIDPDWIEALNSVLDDNRLLTLPNGERIQFGNNVNFLFETADLRHASPATISRMGVIFLSTEEIDAFKIASSVIGKLAPTESVKTEAMQWSKAILLRDLTMTVGASGNLQAPSASHDGEIIATKSLLANSESLKHWISSGVRGVSLLGNDGCGKSLLVKYCQGQFPSCNFVEMNCSSMSNPSELVAIIESVGIIGQGKNGRVIRPKGFDQAIILVRGINIPQKDKWGTNMLYAFLTQLISRGGFYNEEREFVSIEKFKFIFTSNTSRGQVDMRLSSIVQTLVLEVPNDKEVQKICKNFWKTSFPNGPYEDMASSTARAFSNLTAQLGPKEAPHYNLSLSHLNQWAKACATMESEMFFPKGDGRLHAMDIKDLQKRLQETSGNFEREIRDLPTGGLVLSTQLTQSIVSVTSQLSNKGGNIVLIGPSGSGRRTAVQLGAYSLHFDVMSPSVTNVSDKAVKNFFRSALGAASIENKPVVILIESHHLENGQIFVYANSLLAQGTVPGLWSTEEIDQSQLRAEAAAISMSAMDLFVKRAKENIRLVLSLETGTKALSDCWNQCPALTKKSKVIVLQRWSHETLRAVANKRLSLGEATETISGHSVELHKDHGWNPAQYAVFLKAISEIYDNKKNSFTERTEKLQTGLKKLAEAGKTVAELEKDVVEQQKVLKEKREEADAALQAIQEAMGGAETQKDEMSQRKRDADKERENINKRKAKIEAELSEVQPLIDEAKEAIGGIKTSSLNEIRALRAPPEVIRDILEGVLKLMGNDDTSWTGMKQFLGKRGVKDDIREFDARNTPPSSREAVEALMQKKAKSFQADVAKRASVVAAPLAAWVTANVQYAAVLERIAPLEQEEQKLLRGLRAAELQVEKLGSGIATVEERVAVLRGEFEQKTSEAARLENRLEDANKRLQKAGKLIKDLSKEKSRWKEGLKSLQTTQVQLPIQSLLAAAHIVYLSCRHEVERNKIFTDWKPRYDCQDFKLLEFLSTEAKLLQYHHKGMPNDQLSLENTESLMSFSKTPMLIDQSGRAQSFLKSYFAEQKIESVDEHSDAFQSSVELALRFGKTLMIENITRLSSFLVEVLKANVHTIGTRPSIKISDKVIDINPNFKLLLASKTLSYADLPSLSELEEKMTTLVNLQSSKKSAKEIKQTLDENSRIKEELAIERNKYSPLAASAATSFFHIQDIQSLDNMYTTGLHCITVIFDHILKKYHQKPVEKLRSEFIKLVVSFVQNMTSKDHEVPALLHLVAALFQREFPSQNWFNIMSPGDREFSQKLAAGERELSSWLASEYPENESPKGGNFSKVEQMAVIAQRRPDRFAASVSNFISRIADLPESGLGAMEFISQVGGAATPKLFILSGGADPTNDIAGLAEAQGQALVEAALEEDNDATFAVFKECLRSGKWLLLKNCHLASSWLEKLEGDLAAPDIHEDFRLWLTSESVPSFSPAILRRSMKMCVEAPPGLRRSMERISDLWPSRMSSDHLQLALLHSLILERKGFGSLGWSQEYDFTVADIRAALAVSAKMRNRPGITEKMLEGVIYGSRMHNPFDGNLLKLMVNETMSREGPSFGKFPKMISVKSKADALSYTAKLPASRNSDHLGLAKNSGKALAEHLVRESIRSLNLLARQTEHADSQWESAAANVVKHFQKLFSRSSIEAISSLDSTQSSPQPIESFLIGEKRLLKSVFKTVNESINSMEAALRGSVTSKAKTDAQAILDAATPSSWARAYADGPEEPIAFLDKLAKIMNYLISSASSSSLNVSMMFRPSALIAALQLHENAPANAVLSLSTSGGKLKVAGIVLSGADFRSKLSHADINTKSTVELPPMGVTFVEETSAAMPLYSDQHRENLICPAILSGLGSDASPWLLSGAALFLSSV</sequence>